<dbReference type="EMBL" id="MU404358">
    <property type="protein sequence ID" value="KAI1610165.1"/>
    <property type="molecule type" value="Genomic_DNA"/>
</dbReference>
<evidence type="ECO:0000313" key="3">
    <source>
        <dbReference type="Proteomes" id="UP001203852"/>
    </source>
</evidence>
<proteinExistence type="predicted"/>
<evidence type="ECO:0008006" key="4">
    <source>
        <dbReference type="Google" id="ProtNLM"/>
    </source>
</evidence>
<feature type="compositionally biased region" description="Basic and acidic residues" evidence="1">
    <location>
        <begin position="247"/>
        <end position="256"/>
    </location>
</feature>
<keyword evidence="3" id="KW-1185">Reference proteome</keyword>
<dbReference type="AlphaFoldDB" id="A0AAN6IAT3"/>
<feature type="compositionally biased region" description="Basic residues" evidence="1">
    <location>
        <begin position="273"/>
        <end position="284"/>
    </location>
</feature>
<dbReference type="Proteomes" id="UP001203852">
    <property type="component" value="Unassembled WGS sequence"/>
</dbReference>
<comment type="caution">
    <text evidence="2">The sequence shown here is derived from an EMBL/GenBank/DDBJ whole genome shotgun (WGS) entry which is preliminary data.</text>
</comment>
<reference evidence="2" key="1">
    <citation type="journal article" date="2022" name="bioRxiv">
        <title>Deciphering the potential niche of two novel black yeast fungi from a biological soil crust based on their genomes, phenotypes, and melanin regulation.</title>
        <authorList>
            <consortium name="DOE Joint Genome Institute"/>
            <person name="Carr E.C."/>
            <person name="Barton Q."/>
            <person name="Grambo S."/>
            <person name="Sullivan M."/>
            <person name="Renfro C.M."/>
            <person name="Kuo A."/>
            <person name="Pangilinan J."/>
            <person name="Lipzen A."/>
            <person name="Keymanesh K."/>
            <person name="Savage E."/>
            <person name="Barry K."/>
            <person name="Grigoriev I.V."/>
            <person name="Riekhof W.R."/>
            <person name="Harris S.S."/>
        </authorList>
    </citation>
    <scope>NUCLEOTIDE SEQUENCE</scope>
    <source>
        <strain evidence="2">JF 03-4F</strain>
    </source>
</reference>
<evidence type="ECO:0000313" key="2">
    <source>
        <dbReference type="EMBL" id="KAI1610165.1"/>
    </source>
</evidence>
<gene>
    <name evidence="2" type="ORF">EDD36DRAFT_443528</name>
</gene>
<feature type="compositionally biased region" description="Basic and acidic residues" evidence="1">
    <location>
        <begin position="130"/>
        <end position="144"/>
    </location>
</feature>
<evidence type="ECO:0000256" key="1">
    <source>
        <dbReference type="SAM" id="MobiDB-lite"/>
    </source>
</evidence>
<protein>
    <recommendedName>
        <fullName evidence="4">G-patch domain-containing protein</fullName>
    </recommendedName>
</protein>
<feature type="region of interest" description="Disordered" evidence="1">
    <location>
        <begin position="130"/>
        <end position="290"/>
    </location>
</feature>
<feature type="compositionally biased region" description="Basic and acidic residues" evidence="1">
    <location>
        <begin position="228"/>
        <end position="239"/>
    </location>
</feature>
<sequence length="290" mass="32854">MDAHAHLLSLGWAGPGHSLDSQPYKQKGHRGLAYDPAKVGNNGVGLVKPLLVSQRKGRLGIGKKAHEPQAGNEWWLKGFESALGNIGKTESERSSGTSTPVVHEYTTRKHSGLYTFFIKGQQMEGTLGKLEELKRSSTKRKSDVFETDDGVSSKKKKQKTDPATEFETVGEYIALRDKDEKRRDRTEKPSPVEEFKQVSEYLEARSDKKKRKRNSEVQDAETSTPVIEDQHGETKEQRRERRRKRKEEKERQRQEEGGQVADSTETEDAAVKAARRAERKKRKAEKAAKQ</sequence>
<name>A0AAN6IAT3_9EURO</name>
<organism evidence="2 3">
    <name type="scientific">Exophiala viscosa</name>
    <dbReference type="NCBI Taxonomy" id="2486360"/>
    <lineage>
        <taxon>Eukaryota</taxon>
        <taxon>Fungi</taxon>
        <taxon>Dikarya</taxon>
        <taxon>Ascomycota</taxon>
        <taxon>Pezizomycotina</taxon>
        <taxon>Eurotiomycetes</taxon>
        <taxon>Chaetothyriomycetidae</taxon>
        <taxon>Chaetothyriales</taxon>
        <taxon>Herpotrichiellaceae</taxon>
        <taxon>Exophiala</taxon>
    </lineage>
</organism>
<feature type="compositionally biased region" description="Basic and acidic residues" evidence="1">
    <location>
        <begin position="174"/>
        <end position="206"/>
    </location>
</feature>
<accession>A0AAN6IAT3</accession>